<evidence type="ECO:0000259" key="5">
    <source>
        <dbReference type="Pfam" id="PF02782"/>
    </source>
</evidence>
<dbReference type="OrthoDB" id="26592at2157"/>
<dbReference type="RefSeq" id="WP_015320514.1">
    <property type="nucleotide sequence ID" value="NC_019974.1"/>
</dbReference>
<dbReference type="GO" id="GO:0016773">
    <property type="term" value="F:phosphotransferase activity, alcohol group as acceptor"/>
    <property type="evidence" value="ECO:0007669"/>
    <property type="project" value="InterPro"/>
</dbReference>
<accession>L0JYW7</accession>
<dbReference type="InterPro" id="IPR018485">
    <property type="entry name" value="FGGY_C"/>
</dbReference>
<dbReference type="Pfam" id="PF02782">
    <property type="entry name" value="FGGY_C"/>
    <property type="match status" value="1"/>
</dbReference>
<dbReference type="AlphaFoldDB" id="L0JYW7"/>
<dbReference type="InterPro" id="IPR018483">
    <property type="entry name" value="Carb_kinase_FGGY_CS"/>
</dbReference>
<evidence type="ECO:0000313" key="6">
    <source>
        <dbReference type="EMBL" id="AGB37063.1"/>
    </source>
</evidence>
<feature type="domain" description="Carbohydrate kinase FGGY C-terminal" evidence="5">
    <location>
        <begin position="257"/>
        <end position="439"/>
    </location>
</feature>
<evidence type="ECO:0000259" key="4">
    <source>
        <dbReference type="Pfam" id="PF00370"/>
    </source>
</evidence>
<comment type="similarity">
    <text evidence="3">Belongs to the FGGY kinase family.</text>
</comment>
<evidence type="ECO:0000313" key="7">
    <source>
        <dbReference type="Proteomes" id="UP000010878"/>
    </source>
</evidence>
<dbReference type="GO" id="GO:0016301">
    <property type="term" value="F:kinase activity"/>
    <property type="evidence" value="ECO:0007669"/>
    <property type="project" value="UniProtKB-KW"/>
</dbReference>
<dbReference type="Pfam" id="PF00370">
    <property type="entry name" value="FGGY_N"/>
    <property type="match status" value="1"/>
</dbReference>
<evidence type="ECO:0000256" key="2">
    <source>
        <dbReference type="ARBA" id="ARBA00022777"/>
    </source>
</evidence>
<dbReference type="Gene3D" id="3.30.420.40">
    <property type="match status" value="2"/>
</dbReference>
<dbReference type="InterPro" id="IPR050406">
    <property type="entry name" value="FGGY_Carb_Kinase"/>
</dbReference>
<dbReference type="InterPro" id="IPR043129">
    <property type="entry name" value="ATPase_NBD"/>
</dbReference>
<dbReference type="eggNOG" id="arCOG00025">
    <property type="taxonomic scope" value="Archaea"/>
</dbReference>
<dbReference type="PANTHER" id="PTHR43095">
    <property type="entry name" value="SUGAR KINASE"/>
    <property type="match status" value="1"/>
</dbReference>
<dbReference type="PROSITE" id="PS00445">
    <property type="entry name" value="FGGY_KINASES_2"/>
    <property type="match status" value="1"/>
</dbReference>
<protein>
    <submittedName>
        <fullName evidence="6">Pentulose/hexulose kinase</fullName>
    </submittedName>
</protein>
<gene>
    <name evidence="6" type="ORF">Natoc_1232</name>
</gene>
<dbReference type="EMBL" id="CP003929">
    <property type="protein sequence ID" value="AGB37063.1"/>
    <property type="molecule type" value="Genomic_DNA"/>
</dbReference>
<dbReference type="GO" id="GO:0005975">
    <property type="term" value="P:carbohydrate metabolic process"/>
    <property type="evidence" value="ECO:0007669"/>
    <property type="project" value="InterPro"/>
</dbReference>
<dbReference type="Proteomes" id="UP000010878">
    <property type="component" value="Chromosome"/>
</dbReference>
<keyword evidence="2 3" id="KW-0418">Kinase</keyword>
<evidence type="ECO:0000256" key="1">
    <source>
        <dbReference type="ARBA" id="ARBA00022679"/>
    </source>
</evidence>
<dbReference type="PIRSF" id="PIRSF000538">
    <property type="entry name" value="GlpK"/>
    <property type="match status" value="1"/>
</dbReference>
<dbReference type="SUPFAM" id="SSF53067">
    <property type="entry name" value="Actin-like ATPase domain"/>
    <property type="match status" value="2"/>
</dbReference>
<dbReference type="STRING" id="694430.Natoc_1232"/>
<keyword evidence="1 3" id="KW-0808">Transferase</keyword>
<dbReference type="KEGG" id="nou:Natoc_1232"/>
<dbReference type="HOGENOM" id="CLU_009281_3_1_2"/>
<dbReference type="InterPro" id="IPR018484">
    <property type="entry name" value="FGGY_N"/>
</dbReference>
<name>L0JYW7_9EURY</name>
<proteinExistence type="inferred from homology"/>
<feature type="domain" description="Carbohydrate kinase FGGY N-terminal" evidence="4">
    <location>
        <begin position="4"/>
        <end position="247"/>
    </location>
</feature>
<dbReference type="GeneID" id="14402673"/>
<dbReference type="PANTHER" id="PTHR43095:SF5">
    <property type="entry name" value="XYLULOSE KINASE"/>
    <property type="match status" value="1"/>
</dbReference>
<reference evidence="6 7" key="1">
    <citation type="submission" date="2012-11" db="EMBL/GenBank/DDBJ databases">
        <title>FINISHED of Natronococcus occultus SP4, DSM 3396.</title>
        <authorList>
            <consortium name="DOE Joint Genome Institute"/>
            <person name="Eisen J."/>
            <person name="Huntemann M."/>
            <person name="Wei C.-L."/>
            <person name="Han J."/>
            <person name="Detter J.C."/>
            <person name="Han C."/>
            <person name="Tapia R."/>
            <person name="Chen A."/>
            <person name="Kyrpides N."/>
            <person name="Mavromatis K."/>
            <person name="Markowitz V."/>
            <person name="Szeto E."/>
            <person name="Ivanova N."/>
            <person name="Mikhailova N."/>
            <person name="Ovchinnikova G."/>
            <person name="Pagani I."/>
            <person name="Pati A."/>
            <person name="Goodwin L."/>
            <person name="Nordberg H.P."/>
            <person name="Cantor M.N."/>
            <person name="Hua S.X."/>
            <person name="Woyke T."/>
            <person name="Eisen J."/>
            <person name="Klenk H.-P."/>
            <person name="Klenk H.-P."/>
        </authorList>
    </citation>
    <scope>NUCLEOTIDE SEQUENCE [LARGE SCALE GENOMIC DNA]</scope>
    <source>
        <strain evidence="6 7">SP4</strain>
    </source>
</reference>
<evidence type="ECO:0000256" key="3">
    <source>
        <dbReference type="RuleBase" id="RU003733"/>
    </source>
</evidence>
<sequence>MRALLGIDAGTSAVTTVAYDTDGDVLAAATETQSVTHPEPGWAEQEMRGVWNRVADTIERVVAALDEDVEIAGIGVTGQGDGCWLIDGDGEPVRNAVLWSDSRAAPIIEAWQNDGTMDALVSACGSPVYPGMTLPVLAWLDEHEPEALERATTAFSCKDWLVAELTGVQGTDYTEATVPFLDRETRQFNPTVFESASISEHRVLVPEIRSGTDVVGTVAGDAASRTGLPEGTPVVAGAIDVAASAVGAGAVEPGDGVVSLGTSLFTQTITESPGVGDRGIGMAFGIGDRWTTAIGSNAGTPSLEWVCEEILEDDEIEVLEPIAASAPAGSEGVLFLPYLSSTGERGPFTDPTARAGFVGLEPGHDRSHVVRSVYEGLSLAVRDCLEHLPEAPNRVFLTGGGSRSSFWCDLLTDCLGVELLVPEAEYPAAKGAATLLAVGLEIEPSLEQADSRLGEIAQRYRPDGDVAATYDELYDHYRRTRRDMQPIWERRAALGRVLGHDSDSVATR</sequence>
<dbReference type="InterPro" id="IPR000577">
    <property type="entry name" value="Carb_kinase_FGGY"/>
</dbReference>
<organism evidence="6 7">
    <name type="scientific">Natronococcus occultus SP4</name>
    <dbReference type="NCBI Taxonomy" id="694430"/>
    <lineage>
        <taxon>Archaea</taxon>
        <taxon>Methanobacteriati</taxon>
        <taxon>Methanobacteriota</taxon>
        <taxon>Stenosarchaea group</taxon>
        <taxon>Halobacteria</taxon>
        <taxon>Halobacteriales</taxon>
        <taxon>Natrialbaceae</taxon>
        <taxon>Natronococcus</taxon>
    </lineage>
</organism>
<keyword evidence="7" id="KW-1185">Reference proteome</keyword>